<reference evidence="1 2" key="1">
    <citation type="journal article" date="2014" name="Genome Biol. Evol.">
        <title>Comparative genomics and transcriptomics analyses reveal divergent lifestyle features of nematode endoparasitic fungus Hirsutella minnesotensis.</title>
        <authorList>
            <person name="Lai Y."/>
            <person name="Liu K."/>
            <person name="Zhang X."/>
            <person name="Zhang X."/>
            <person name="Li K."/>
            <person name="Wang N."/>
            <person name="Shu C."/>
            <person name="Wu Y."/>
            <person name="Wang C."/>
            <person name="Bushley K.E."/>
            <person name="Xiang M."/>
            <person name="Liu X."/>
        </authorList>
    </citation>
    <scope>NUCLEOTIDE SEQUENCE [LARGE SCALE GENOMIC DNA]</scope>
    <source>
        <strain evidence="1 2">3608</strain>
    </source>
</reference>
<accession>A0A0F8A019</accession>
<organism evidence="1 2">
    <name type="scientific">Hirsutella minnesotensis 3608</name>
    <dbReference type="NCBI Taxonomy" id="1043627"/>
    <lineage>
        <taxon>Eukaryota</taxon>
        <taxon>Fungi</taxon>
        <taxon>Dikarya</taxon>
        <taxon>Ascomycota</taxon>
        <taxon>Pezizomycotina</taxon>
        <taxon>Sordariomycetes</taxon>
        <taxon>Hypocreomycetidae</taxon>
        <taxon>Hypocreales</taxon>
        <taxon>Ophiocordycipitaceae</taxon>
        <taxon>Hirsutella</taxon>
    </lineage>
</organism>
<dbReference type="AlphaFoldDB" id="A0A0F8A019"/>
<name>A0A0F8A019_9HYPO</name>
<evidence type="ECO:0000313" key="2">
    <source>
        <dbReference type="Proteomes" id="UP000054481"/>
    </source>
</evidence>
<dbReference type="Proteomes" id="UP000054481">
    <property type="component" value="Unassembled WGS sequence"/>
</dbReference>
<gene>
    <name evidence="1" type="ORF">HIM_05708</name>
</gene>
<proteinExistence type="predicted"/>
<protein>
    <submittedName>
        <fullName evidence="1">Uncharacterized protein</fullName>
    </submittedName>
</protein>
<evidence type="ECO:0000313" key="1">
    <source>
        <dbReference type="EMBL" id="KJZ74977.1"/>
    </source>
</evidence>
<keyword evidence="2" id="KW-1185">Reference proteome</keyword>
<dbReference type="EMBL" id="KQ030521">
    <property type="protein sequence ID" value="KJZ74977.1"/>
    <property type="molecule type" value="Genomic_DNA"/>
</dbReference>
<sequence>MVQVLLNGMGFCEALTQFKNELPTVESLWFGLVNVDSNTMPSKLKRAVGNFIYVVCYHNPTAPGKEAGYYRLAVRLSNHKIQLEKDQPHLTHYKLGKRLLRAGADCRMFPLAFFPKGILRSTGPTQKRNADSGGAGWHWRTAQSGTLGIRQALSFKRLYLTQTSNSGQKKRQVSQKEFQKRLPAQASLFLFLGLGKLANLASVGATSAMPKAARAASDGTPFGWSDRSALGWNFEDLTE</sequence>